<organism evidence="7 8">
    <name type="scientific">Uliginosibacterium paludis</name>
    <dbReference type="NCBI Taxonomy" id="1615952"/>
    <lineage>
        <taxon>Bacteria</taxon>
        <taxon>Pseudomonadati</taxon>
        <taxon>Pseudomonadota</taxon>
        <taxon>Betaproteobacteria</taxon>
        <taxon>Rhodocyclales</taxon>
        <taxon>Zoogloeaceae</taxon>
        <taxon>Uliginosibacterium</taxon>
    </lineage>
</organism>
<keyword evidence="1" id="KW-1003">Cell membrane</keyword>
<evidence type="ECO:0000313" key="8">
    <source>
        <dbReference type="Proteomes" id="UP001548590"/>
    </source>
</evidence>
<dbReference type="CDD" id="cd07398">
    <property type="entry name" value="MPP_YbbF-LpxH"/>
    <property type="match status" value="1"/>
</dbReference>
<dbReference type="InterPro" id="IPR004843">
    <property type="entry name" value="Calcineurin-like_PHP"/>
</dbReference>
<dbReference type="Pfam" id="PF00149">
    <property type="entry name" value="Metallophos"/>
    <property type="match status" value="1"/>
</dbReference>
<proteinExistence type="predicted"/>
<reference evidence="7 8" key="1">
    <citation type="submission" date="2024-07" db="EMBL/GenBank/DDBJ databases">
        <title>Uliginosibacterium paludis KCTC:42655.</title>
        <authorList>
            <person name="Kim M.K."/>
        </authorList>
    </citation>
    <scope>NUCLEOTIDE SEQUENCE [LARGE SCALE GENOMIC DNA]</scope>
    <source>
        <strain evidence="7 8">KCTC 42655</strain>
    </source>
</reference>
<evidence type="ECO:0000313" key="7">
    <source>
        <dbReference type="EMBL" id="MET1488503.1"/>
    </source>
</evidence>
<keyword evidence="2" id="KW-0997">Cell inner membrane</keyword>
<dbReference type="RefSeq" id="WP_345926678.1">
    <property type="nucleotide sequence ID" value="NZ_JBDIVF010000003.1"/>
</dbReference>
<accession>A0ABV2CKT8</accession>
<keyword evidence="5" id="KW-0464">Manganese</keyword>
<evidence type="ECO:0000256" key="2">
    <source>
        <dbReference type="ARBA" id="ARBA00022519"/>
    </source>
</evidence>
<sequence length="288" mass="32441">MTQVRSIFLSDIHLGTRGCQADSLLDFLRHYEAEQIFLIGDIIDFWAMSRGVHWTPAQNTFVQKILRSARKGVKVTFIPGNHDEALREHCGIRFGDIELKHEHLHVAADGKRYMLIHGDEFDQVTRHHRWVALLGDVAYNALVRINAWLSILRRGLRMAGYWSLAGYAKRKVKSAVSFIFDFEDCVVRAIRERGVDGVICGHIHAATIRQIQGITYINCGDWVDSCTAIVEHFDGGMELVEWRSARLAGLTATPAEPQPATEALVEEIAASVMPEAGIALLQPEQHRH</sequence>
<evidence type="ECO:0000259" key="6">
    <source>
        <dbReference type="Pfam" id="PF00149"/>
    </source>
</evidence>
<evidence type="ECO:0000256" key="1">
    <source>
        <dbReference type="ARBA" id="ARBA00022475"/>
    </source>
</evidence>
<dbReference type="EMBL" id="JBEWLZ010000001">
    <property type="protein sequence ID" value="MET1488503.1"/>
    <property type="molecule type" value="Genomic_DNA"/>
</dbReference>
<dbReference type="InterPro" id="IPR043461">
    <property type="entry name" value="LpxH-like"/>
</dbReference>
<gene>
    <name evidence="7" type="ORF">ABVT11_01590</name>
</gene>
<dbReference type="Proteomes" id="UP001548590">
    <property type="component" value="Unassembled WGS sequence"/>
</dbReference>
<dbReference type="InterPro" id="IPR029052">
    <property type="entry name" value="Metallo-depent_PP-like"/>
</dbReference>
<dbReference type="SUPFAM" id="SSF56300">
    <property type="entry name" value="Metallo-dependent phosphatases"/>
    <property type="match status" value="1"/>
</dbReference>
<evidence type="ECO:0000256" key="5">
    <source>
        <dbReference type="ARBA" id="ARBA00023211"/>
    </source>
</evidence>
<protein>
    <submittedName>
        <fullName evidence="7">UDP-2,3-diacylglucosamine diphosphatase</fullName>
    </submittedName>
</protein>
<feature type="domain" description="Calcineurin-like phosphoesterase" evidence="6">
    <location>
        <begin position="7"/>
        <end position="205"/>
    </location>
</feature>
<evidence type="ECO:0000256" key="3">
    <source>
        <dbReference type="ARBA" id="ARBA00022723"/>
    </source>
</evidence>
<comment type="caution">
    <text evidence="7">The sequence shown here is derived from an EMBL/GenBank/DDBJ whole genome shotgun (WGS) entry which is preliminary data.</text>
</comment>
<keyword evidence="3" id="KW-0479">Metal-binding</keyword>
<dbReference type="PANTHER" id="PTHR34990:SF2">
    <property type="entry name" value="BLL8164 PROTEIN"/>
    <property type="match status" value="1"/>
</dbReference>
<evidence type="ECO:0000256" key="4">
    <source>
        <dbReference type="ARBA" id="ARBA00023136"/>
    </source>
</evidence>
<keyword evidence="4" id="KW-0472">Membrane</keyword>
<dbReference type="Gene3D" id="3.60.21.10">
    <property type="match status" value="1"/>
</dbReference>
<name>A0ABV2CKT8_9RHOO</name>
<dbReference type="PANTHER" id="PTHR34990">
    <property type="entry name" value="UDP-2,3-DIACYLGLUCOSAMINE HYDROLASE-RELATED"/>
    <property type="match status" value="1"/>
</dbReference>
<keyword evidence="8" id="KW-1185">Reference proteome</keyword>